<feature type="transmembrane region" description="Helical" evidence="5">
    <location>
        <begin position="6"/>
        <end position="29"/>
    </location>
</feature>
<name>A0A818PL50_9BILA</name>
<reference evidence="7" key="1">
    <citation type="submission" date="2021-02" db="EMBL/GenBank/DDBJ databases">
        <authorList>
            <person name="Nowell W R."/>
        </authorList>
    </citation>
    <scope>NUCLEOTIDE SEQUENCE</scope>
</reference>
<dbReference type="PROSITE" id="PS50262">
    <property type="entry name" value="G_PROTEIN_RECEP_F1_2"/>
    <property type="match status" value="1"/>
</dbReference>
<evidence type="ECO:0000313" key="8">
    <source>
        <dbReference type="EMBL" id="CAF4741611.1"/>
    </source>
</evidence>
<dbReference type="GO" id="GO:0016020">
    <property type="term" value="C:membrane"/>
    <property type="evidence" value="ECO:0007669"/>
    <property type="project" value="UniProtKB-SubCell"/>
</dbReference>
<dbReference type="SUPFAM" id="SSF81321">
    <property type="entry name" value="Family A G protein-coupled receptor-like"/>
    <property type="match status" value="1"/>
</dbReference>
<evidence type="ECO:0000256" key="3">
    <source>
        <dbReference type="ARBA" id="ARBA00022989"/>
    </source>
</evidence>
<dbReference type="AlphaFoldDB" id="A0A818PL50"/>
<gene>
    <name evidence="7" type="ORF">KIK155_LOCUS21897</name>
    <name evidence="8" type="ORF">TOA249_LOCUS19713</name>
</gene>
<dbReference type="Proteomes" id="UP000663865">
    <property type="component" value="Unassembled WGS sequence"/>
</dbReference>
<evidence type="ECO:0000259" key="6">
    <source>
        <dbReference type="PROSITE" id="PS50262"/>
    </source>
</evidence>
<evidence type="ECO:0000313" key="9">
    <source>
        <dbReference type="Proteomes" id="UP000663865"/>
    </source>
</evidence>
<feature type="transmembrane region" description="Helical" evidence="5">
    <location>
        <begin position="220"/>
        <end position="244"/>
    </location>
</feature>
<comment type="caution">
    <text evidence="7">The sequence shown here is derived from an EMBL/GenBank/DDBJ whole genome shotgun (WGS) entry which is preliminary data.</text>
</comment>
<feature type="transmembrane region" description="Helical" evidence="5">
    <location>
        <begin position="123"/>
        <end position="142"/>
    </location>
</feature>
<evidence type="ECO:0000256" key="4">
    <source>
        <dbReference type="ARBA" id="ARBA00023136"/>
    </source>
</evidence>
<organism evidence="7 9">
    <name type="scientific">Rotaria socialis</name>
    <dbReference type="NCBI Taxonomy" id="392032"/>
    <lineage>
        <taxon>Eukaryota</taxon>
        <taxon>Metazoa</taxon>
        <taxon>Spiralia</taxon>
        <taxon>Gnathifera</taxon>
        <taxon>Rotifera</taxon>
        <taxon>Eurotatoria</taxon>
        <taxon>Bdelloidea</taxon>
        <taxon>Philodinida</taxon>
        <taxon>Philodinidae</taxon>
        <taxon>Rotaria</taxon>
    </lineage>
</organism>
<protein>
    <recommendedName>
        <fullName evidence="6">G-protein coupled receptors family 1 profile domain-containing protein</fullName>
    </recommendedName>
</protein>
<accession>A0A818PL50</accession>
<evidence type="ECO:0000256" key="1">
    <source>
        <dbReference type="ARBA" id="ARBA00004370"/>
    </source>
</evidence>
<feature type="transmembrane region" description="Helical" evidence="5">
    <location>
        <begin position="83"/>
        <end position="102"/>
    </location>
</feature>
<dbReference type="EMBL" id="CAJNYV010003898">
    <property type="protein sequence ID" value="CAF3620586.1"/>
    <property type="molecule type" value="Genomic_DNA"/>
</dbReference>
<dbReference type="EMBL" id="CAJOBS010001560">
    <property type="protein sequence ID" value="CAF4741611.1"/>
    <property type="molecule type" value="Genomic_DNA"/>
</dbReference>
<dbReference type="InterPro" id="IPR017452">
    <property type="entry name" value="GPCR_Rhodpsn_7TM"/>
</dbReference>
<dbReference type="InterPro" id="IPR000276">
    <property type="entry name" value="GPCR_Rhodpsn"/>
</dbReference>
<feature type="transmembrane region" description="Helical" evidence="5">
    <location>
        <begin position="41"/>
        <end position="63"/>
    </location>
</feature>
<sequence length="309" mass="35695">MKQRTITMSLIITLGVPSLICFLIIFYYFFRLRHVLLMNRINHHVILCILISDFLLITTELPFTLSYLSLGYVRSSKLCLFWIYWNYTLPVVSLFLTMYAAIERYMLVFHKQIIMKHKILFHYIPLGFVCVYPFGIYMYLILSFPCGSNYEHDVAALLCGGACYLNDMVQSIYDTVVDTMLPAFIILIFSLMMIGHVIVRKHMVSPSIPVSNTLQRNRRMILQLLGISSMTLMTWMPWVVIILVQDLYDPSFGEDFLVLVVNYLAYFASFGSPFFALIGLPEILEKFMKSNLVGTVTISRNVVLANSRT</sequence>
<keyword evidence="4 5" id="KW-0472">Membrane</keyword>
<feature type="transmembrane region" description="Helical" evidence="5">
    <location>
        <begin position="256"/>
        <end position="280"/>
    </location>
</feature>
<dbReference type="CDD" id="cd00637">
    <property type="entry name" value="7tm_classA_rhodopsin-like"/>
    <property type="match status" value="1"/>
</dbReference>
<feature type="domain" description="G-protein coupled receptors family 1 profile" evidence="6">
    <location>
        <begin position="21"/>
        <end position="276"/>
    </location>
</feature>
<feature type="transmembrane region" description="Helical" evidence="5">
    <location>
        <begin position="180"/>
        <end position="199"/>
    </location>
</feature>
<keyword evidence="3 5" id="KW-1133">Transmembrane helix</keyword>
<evidence type="ECO:0000256" key="2">
    <source>
        <dbReference type="ARBA" id="ARBA00022692"/>
    </source>
</evidence>
<comment type="subcellular location">
    <subcellularLocation>
        <location evidence="1">Membrane</location>
    </subcellularLocation>
</comment>
<evidence type="ECO:0000256" key="5">
    <source>
        <dbReference type="SAM" id="Phobius"/>
    </source>
</evidence>
<evidence type="ECO:0000313" key="7">
    <source>
        <dbReference type="EMBL" id="CAF3620586.1"/>
    </source>
</evidence>
<dbReference type="GO" id="GO:0004930">
    <property type="term" value="F:G protein-coupled receptor activity"/>
    <property type="evidence" value="ECO:0007669"/>
    <property type="project" value="InterPro"/>
</dbReference>
<dbReference type="Pfam" id="PF00001">
    <property type="entry name" value="7tm_1"/>
    <property type="match status" value="1"/>
</dbReference>
<dbReference type="Proteomes" id="UP000663838">
    <property type="component" value="Unassembled WGS sequence"/>
</dbReference>
<keyword evidence="2 5" id="KW-0812">Transmembrane</keyword>
<dbReference type="Gene3D" id="1.20.1070.10">
    <property type="entry name" value="Rhodopsin 7-helix transmembrane proteins"/>
    <property type="match status" value="1"/>
</dbReference>
<proteinExistence type="predicted"/>